<evidence type="ECO:0000313" key="10">
    <source>
        <dbReference type="EMBL" id="RML26623.1"/>
    </source>
</evidence>
<evidence type="ECO:0000313" key="11">
    <source>
        <dbReference type="Proteomes" id="UP000267978"/>
    </source>
</evidence>
<dbReference type="InterPro" id="IPR013858">
    <property type="entry name" value="Peptidase_M10B_C"/>
</dbReference>
<keyword evidence="4" id="KW-0479">Metal-binding</keyword>
<dbReference type="PANTHER" id="PTHR10201">
    <property type="entry name" value="MATRIX METALLOPROTEINASE"/>
    <property type="match status" value="1"/>
</dbReference>
<organism evidence="10 11">
    <name type="scientific">Pseudomonas syringae pv. lapsa</name>
    <dbReference type="NCBI Taxonomy" id="199201"/>
    <lineage>
        <taxon>Bacteria</taxon>
        <taxon>Pseudomonadati</taxon>
        <taxon>Pseudomonadota</taxon>
        <taxon>Gammaproteobacteria</taxon>
        <taxon>Pseudomonadales</taxon>
        <taxon>Pseudomonadaceae</taxon>
        <taxon>Pseudomonas</taxon>
        <taxon>Pseudomonas syringae</taxon>
    </lineage>
</organism>
<dbReference type="CDD" id="cd04277">
    <property type="entry name" value="ZnMc_serralysin_like"/>
    <property type="match status" value="1"/>
</dbReference>
<dbReference type="InterPro" id="IPR025282">
    <property type="entry name" value="DUF4214"/>
</dbReference>
<dbReference type="GO" id="GO:0005509">
    <property type="term" value="F:calcium ion binding"/>
    <property type="evidence" value="ECO:0007669"/>
    <property type="project" value="InterPro"/>
</dbReference>
<dbReference type="Gene3D" id="3.40.390.10">
    <property type="entry name" value="Collagenase (Catalytic Domain)"/>
    <property type="match status" value="1"/>
</dbReference>
<comment type="subcellular location">
    <subcellularLocation>
        <location evidence="1">Secreted</location>
    </subcellularLocation>
</comment>
<evidence type="ECO:0000256" key="8">
    <source>
        <dbReference type="ARBA" id="ARBA00023049"/>
    </source>
</evidence>
<dbReference type="EMBL" id="RBNO01000048">
    <property type="protein sequence ID" value="RML26623.1"/>
    <property type="molecule type" value="Genomic_DNA"/>
</dbReference>
<keyword evidence="7" id="KW-0862">Zinc</keyword>
<keyword evidence="5" id="KW-0677">Repeat</keyword>
<feature type="domain" description="Peptidase metallopeptidase" evidence="9">
    <location>
        <begin position="70"/>
        <end position="205"/>
    </location>
</feature>
<dbReference type="AlphaFoldDB" id="A0AB74A7N2"/>
<dbReference type="SUPFAM" id="SSF55486">
    <property type="entry name" value="Metalloproteases ('zincins'), catalytic domain"/>
    <property type="match status" value="1"/>
</dbReference>
<dbReference type="Gene3D" id="1.10.3130.20">
    <property type="entry name" value="Phycobilisome linker domain"/>
    <property type="match status" value="1"/>
</dbReference>
<name>A0AB74A7N2_PSESX</name>
<evidence type="ECO:0000256" key="5">
    <source>
        <dbReference type="ARBA" id="ARBA00022737"/>
    </source>
</evidence>
<dbReference type="PRINTS" id="PR00313">
    <property type="entry name" value="CABNDNGRPT"/>
</dbReference>
<dbReference type="Pfam" id="PF08548">
    <property type="entry name" value="Peptidase_M10_C"/>
    <property type="match status" value="1"/>
</dbReference>
<dbReference type="GO" id="GO:0008270">
    <property type="term" value="F:zinc ion binding"/>
    <property type="evidence" value="ECO:0007669"/>
    <property type="project" value="InterPro"/>
</dbReference>
<keyword evidence="2" id="KW-0964">Secreted</keyword>
<keyword evidence="3" id="KW-0645">Protease</keyword>
<dbReference type="InterPro" id="IPR018511">
    <property type="entry name" value="Hemolysin-typ_Ca-bd_CS"/>
</dbReference>
<proteinExistence type="predicted"/>
<evidence type="ECO:0000259" key="9">
    <source>
        <dbReference type="SMART" id="SM00235"/>
    </source>
</evidence>
<dbReference type="GO" id="GO:0006508">
    <property type="term" value="P:proteolysis"/>
    <property type="evidence" value="ECO:0007669"/>
    <property type="project" value="UniProtKB-KW"/>
</dbReference>
<dbReference type="Proteomes" id="UP000267978">
    <property type="component" value="Unassembled WGS sequence"/>
</dbReference>
<dbReference type="Gene3D" id="2.150.10.10">
    <property type="entry name" value="Serralysin-like metalloprotease, C-terminal"/>
    <property type="match status" value="1"/>
</dbReference>
<evidence type="ECO:0000256" key="3">
    <source>
        <dbReference type="ARBA" id="ARBA00022670"/>
    </source>
</evidence>
<gene>
    <name evidence="10" type="ORF">ALQ98_04586</name>
</gene>
<keyword evidence="8" id="KW-0482">Metalloprotease</keyword>
<evidence type="ECO:0000256" key="6">
    <source>
        <dbReference type="ARBA" id="ARBA00022801"/>
    </source>
</evidence>
<evidence type="ECO:0000256" key="4">
    <source>
        <dbReference type="ARBA" id="ARBA00022723"/>
    </source>
</evidence>
<dbReference type="InterPro" id="IPR024079">
    <property type="entry name" value="MetalloPept_cat_dom_sf"/>
</dbReference>
<dbReference type="InterPro" id="IPR034033">
    <property type="entry name" value="Serralysin-like"/>
</dbReference>
<dbReference type="Pfam" id="PF13946">
    <property type="entry name" value="DUF4214"/>
    <property type="match status" value="2"/>
</dbReference>
<evidence type="ECO:0000256" key="2">
    <source>
        <dbReference type="ARBA" id="ARBA00022525"/>
    </source>
</evidence>
<evidence type="ECO:0000256" key="7">
    <source>
        <dbReference type="ARBA" id="ARBA00022833"/>
    </source>
</evidence>
<dbReference type="SUPFAM" id="SSF51120">
    <property type="entry name" value="beta-Roll"/>
    <property type="match status" value="1"/>
</dbReference>
<sequence length="798" mass="84781">MNLARHPLPRSFYMCSMCDALTQLWDEGATGQGAAKQTATNQAALGHLTLDQQANYLTDGYWHDAYGGSQHHFDVHAGGSLTVNLASLSASAQVVARYALQTWTNVSGLNFVETTAAAAINFSEQKSGAYSNSNYAGSIISDSSVNIASDWVKYGLYYQQTYIHEIGHALGLGHAGNYNGSATFPNNAFYQEDSWKYSVMSYFSQDENTYSNASFGYVATPMLADIVAIQSLYGTAVTRTGDNTYSFNKTSINTGTDFVPGLVATIYDSGGNDTINVSTYVGAQTVDLRSEAFSSLYGGLSNIAIARGTVIENAITGAGADTLIGNASDNFLNANAGNDQLQGGDGNDRLMGGAGSDVLNGGNGIDTALYTEAGARYFATYDTALVRNATLSVHDAQTSDVDTLSSVERLSFSDRNASLDELLMAFHSRYGAFNAESDATVSLSFSTDLHHIALTEDQADIARLYSLFGRTPDYQGLNNWLTQQAIGSSDAEIRDGFLNSIEGMQRYSGLGDRDFVLDLYQTVLHRTGEESGVSSWSTLLQAGGSRAAVADGFLNSRESRDLSEGETGFIRIVAHNAWNNLDMVVGKGVATGTAGDDQISEQEVRLDSNAVSHLAGNAGIDTFIFNDAASAYTISALDTDTLSVSRSTGAAAKFELSGFNVLDFADRELFVLDSAQASIGRLYTILDRAPDIEGLKSWLSHGAAGATGAQVAGDFVQSAEFSQSLPNGSSNTAFVEHLYHNVLDRGSDANGLAYWVHSLDGGTSRGQVAFNIANSAESAALTQGDAGFIHLVGHADWV</sequence>
<comment type="caution">
    <text evidence="10">The sequence shown here is derived from an EMBL/GenBank/DDBJ whole genome shotgun (WGS) entry which is preliminary data.</text>
</comment>
<accession>A0AB74A7N2</accession>
<dbReference type="InterPro" id="IPR011049">
    <property type="entry name" value="Serralysin-like_metalloprot_C"/>
</dbReference>
<reference evidence="10 11" key="1">
    <citation type="submission" date="2018-08" db="EMBL/GenBank/DDBJ databases">
        <title>Recombination of ecologically and evolutionarily significant loci maintains genetic cohesion in the Pseudomonas syringae species complex.</title>
        <authorList>
            <person name="Dillon M."/>
            <person name="Thakur S."/>
            <person name="Almeida R.N.D."/>
            <person name="Weir B.S."/>
            <person name="Guttman D.S."/>
        </authorList>
    </citation>
    <scope>NUCLEOTIDE SEQUENCE [LARGE SCALE GENOMIC DNA]</scope>
    <source>
        <strain evidence="10 11">ICMP 3946</strain>
    </source>
</reference>
<dbReference type="InterPro" id="IPR006026">
    <property type="entry name" value="Peptidase_Metallo"/>
</dbReference>
<dbReference type="Pfam" id="PF10462">
    <property type="entry name" value="Peptidase_M66"/>
    <property type="match status" value="1"/>
</dbReference>
<dbReference type="InterPro" id="IPR038255">
    <property type="entry name" value="PBS_linker_sf"/>
</dbReference>
<dbReference type="GO" id="GO:0005615">
    <property type="term" value="C:extracellular space"/>
    <property type="evidence" value="ECO:0007669"/>
    <property type="project" value="InterPro"/>
</dbReference>
<dbReference type="PROSITE" id="PS00330">
    <property type="entry name" value="HEMOLYSIN_CALCIUM"/>
    <property type="match status" value="2"/>
</dbReference>
<evidence type="ECO:0000256" key="1">
    <source>
        <dbReference type="ARBA" id="ARBA00004613"/>
    </source>
</evidence>
<dbReference type="GO" id="GO:0008237">
    <property type="term" value="F:metallopeptidase activity"/>
    <property type="evidence" value="ECO:0007669"/>
    <property type="project" value="UniProtKB-KW"/>
</dbReference>
<dbReference type="PANTHER" id="PTHR10201:SF323">
    <property type="entry name" value="MATRIX METALLOPROTEINASE-21"/>
    <property type="match status" value="1"/>
</dbReference>
<keyword evidence="6" id="KW-0378">Hydrolase</keyword>
<dbReference type="SMART" id="SM00235">
    <property type="entry name" value="ZnMc"/>
    <property type="match status" value="1"/>
</dbReference>
<protein>
    <submittedName>
        <fullName evidence="10">Serralysin</fullName>
    </submittedName>
</protein>